<protein>
    <submittedName>
        <fullName evidence="1">Uncharacterized protein</fullName>
    </submittedName>
</protein>
<organism evidence="1 2">
    <name type="scientific">Methylophaga thiooxydans DMS010</name>
    <dbReference type="NCBI Taxonomy" id="637616"/>
    <lineage>
        <taxon>Bacteria</taxon>
        <taxon>Pseudomonadati</taxon>
        <taxon>Pseudomonadota</taxon>
        <taxon>Gammaproteobacteria</taxon>
        <taxon>Thiotrichales</taxon>
        <taxon>Piscirickettsiaceae</taxon>
        <taxon>Methylophaga</taxon>
    </lineage>
</organism>
<name>C0N3Y6_9GAMM</name>
<evidence type="ECO:0000313" key="1">
    <source>
        <dbReference type="EMBL" id="EEF80497.1"/>
    </source>
</evidence>
<dbReference type="Proteomes" id="UP000004679">
    <property type="component" value="Unassembled WGS sequence"/>
</dbReference>
<reference evidence="1 2" key="1">
    <citation type="journal article" date="2011" name="J. Bacteriol.">
        <title>Draft genome sequence of the chemolithoheterotrophic, halophilic methylotroph Methylophaga thiooxydans DMS010.</title>
        <authorList>
            <person name="Boden R."/>
            <person name="Ferriera S."/>
            <person name="Johnson J."/>
            <person name="Kelly D.P."/>
            <person name="Murrell J.C."/>
            <person name="Schafer H."/>
        </authorList>
    </citation>
    <scope>NUCLEOTIDE SEQUENCE [LARGE SCALE GENOMIC DNA]</scope>
    <source>
        <strain evidence="1 2">DMS010</strain>
    </source>
</reference>
<evidence type="ECO:0000313" key="2">
    <source>
        <dbReference type="Proteomes" id="UP000004679"/>
    </source>
</evidence>
<dbReference type="AlphaFoldDB" id="C0N3Y6"/>
<sequence length="44" mass="4990">MGVAAVTDDGLSSKFSMMKLMQKAIIKEKKECGRFSEIQHYNHT</sequence>
<proteinExistence type="predicted"/>
<gene>
    <name evidence="1" type="ORF">MDMS009_822</name>
</gene>
<dbReference type="EMBL" id="GG657892">
    <property type="protein sequence ID" value="EEF80497.1"/>
    <property type="molecule type" value="Genomic_DNA"/>
</dbReference>
<keyword evidence="2" id="KW-1185">Reference proteome</keyword>
<accession>C0N3Y6</accession>
<dbReference type="HOGENOM" id="CLU_3218568_0_0_6"/>